<reference evidence="1 2" key="1">
    <citation type="submission" date="2017-02" db="EMBL/GenBank/DDBJ databases">
        <title>Complete genome sequences of Mycobacterium kansasii strains isolated from rhesus macaques.</title>
        <authorList>
            <person name="Panda A."/>
            <person name="Nagaraj S."/>
            <person name="Zhao X."/>
            <person name="Tettelin H."/>
            <person name="Detolla L.J."/>
        </authorList>
    </citation>
    <scope>NUCLEOTIDE SEQUENCE [LARGE SCALE GENOMIC DNA]</scope>
    <source>
        <strain evidence="1 2">11-3813</strain>
    </source>
</reference>
<comment type="caution">
    <text evidence="1">The sequence shown here is derived from an EMBL/GenBank/DDBJ whole genome shotgun (WGS) entry which is preliminary data.</text>
</comment>
<sequence>MCGLHASAIAAERRAFVASRVGGSGSSADHGGSRASAL</sequence>
<accession>A0A1V3XGR2</accession>
<dbReference type="Proteomes" id="UP000189229">
    <property type="component" value="Unassembled WGS sequence"/>
</dbReference>
<dbReference type="AlphaFoldDB" id="A0A1V3XGR2"/>
<evidence type="ECO:0000313" key="2">
    <source>
        <dbReference type="Proteomes" id="UP000189229"/>
    </source>
</evidence>
<organism evidence="1 2">
    <name type="scientific">Mycobacterium kansasii</name>
    <dbReference type="NCBI Taxonomy" id="1768"/>
    <lineage>
        <taxon>Bacteria</taxon>
        <taxon>Bacillati</taxon>
        <taxon>Actinomycetota</taxon>
        <taxon>Actinomycetes</taxon>
        <taxon>Mycobacteriales</taxon>
        <taxon>Mycobacteriaceae</taxon>
        <taxon>Mycobacterium</taxon>
    </lineage>
</organism>
<name>A0A1V3XGR2_MYCKA</name>
<protein>
    <submittedName>
        <fullName evidence="1">Uncharacterized protein</fullName>
    </submittedName>
</protein>
<gene>
    <name evidence="1" type="ORF">BZL30_2425</name>
</gene>
<proteinExistence type="predicted"/>
<evidence type="ECO:0000313" key="1">
    <source>
        <dbReference type="EMBL" id="OOK78397.1"/>
    </source>
</evidence>
<dbReference type="EMBL" id="MVBM01000002">
    <property type="protein sequence ID" value="OOK78397.1"/>
    <property type="molecule type" value="Genomic_DNA"/>
</dbReference>